<dbReference type="Proteomes" id="UP001358417">
    <property type="component" value="Unassembled WGS sequence"/>
</dbReference>
<comment type="caution">
    <text evidence="2">The sequence shown here is derived from an EMBL/GenBank/DDBJ whole genome shotgun (WGS) entry which is preliminary data.</text>
</comment>
<evidence type="ECO:0008006" key="4">
    <source>
        <dbReference type="Google" id="ProtNLM"/>
    </source>
</evidence>
<dbReference type="AlphaFoldDB" id="A0AAV9MZA6"/>
<evidence type="ECO:0000313" key="3">
    <source>
        <dbReference type="Proteomes" id="UP001358417"/>
    </source>
</evidence>
<accession>A0AAV9MZA6</accession>
<protein>
    <recommendedName>
        <fullName evidence="4">Ribosomal protein/NADH dehydrogenase domain-containing protein</fullName>
    </recommendedName>
</protein>
<reference evidence="2 3" key="1">
    <citation type="submission" date="2023-08" db="EMBL/GenBank/DDBJ databases">
        <title>Black Yeasts Isolated from many extreme environments.</title>
        <authorList>
            <person name="Coleine C."/>
            <person name="Stajich J.E."/>
            <person name="Selbmann L."/>
        </authorList>
    </citation>
    <scope>NUCLEOTIDE SEQUENCE [LARGE SCALE GENOMIC DNA]</scope>
    <source>
        <strain evidence="2 3">CCFEE 5792</strain>
    </source>
</reference>
<gene>
    <name evidence="2" type="ORF">LTR84_008763</name>
</gene>
<sequence>MVNIVKRMRTLRPKVGDSLAMLFYIRHGGESGVGAATFLPHPAPQITQFDLFVPEQKKAHEPETRKQISGAWSFIRNALPSIKYHNPSLAIRVQTADAPTLGITFESQDRKALQSLDQRDEGAQSMSGRFKYSWSKVQPKTQTAQAGASVDSSEQSYTRQVQADVSDQPHKAIWEYVKFVTKCEAAPEATPEEQTMMKEWKDTLSFGGQDRKRVKAGIDEIRREKEELRKAREAAERMTTE</sequence>
<feature type="coiled-coil region" evidence="1">
    <location>
        <begin position="211"/>
        <end position="241"/>
    </location>
</feature>
<dbReference type="EMBL" id="JAVRRD010000033">
    <property type="protein sequence ID" value="KAK5045977.1"/>
    <property type="molecule type" value="Genomic_DNA"/>
</dbReference>
<keyword evidence="3" id="KW-1185">Reference proteome</keyword>
<evidence type="ECO:0000313" key="2">
    <source>
        <dbReference type="EMBL" id="KAK5045977.1"/>
    </source>
</evidence>
<proteinExistence type="predicted"/>
<name>A0AAV9MZA6_9EURO</name>
<dbReference type="GeneID" id="89976926"/>
<evidence type="ECO:0000256" key="1">
    <source>
        <dbReference type="SAM" id="Coils"/>
    </source>
</evidence>
<keyword evidence="1" id="KW-0175">Coiled coil</keyword>
<organism evidence="2 3">
    <name type="scientific">Exophiala bonariae</name>
    <dbReference type="NCBI Taxonomy" id="1690606"/>
    <lineage>
        <taxon>Eukaryota</taxon>
        <taxon>Fungi</taxon>
        <taxon>Dikarya</taxon>
        <taxon>Ascomycota</taxon>
        <taxon>Pezizomycotina</taxon>
        <taxon>Eurotiomycetes</taxon>
        <taxon>Chaetothyriomycetidae</taxon>
        <taxon>Chaetothyriales</taxon>
        <taxon>Herpotrichiellaceae</taxon>
        <taxon>Exophiala</taxon>
    </lineage>
</organism>
<dbReference type="RefSeq" id="XP_064701582.1">
    <property type="nucleotide sequence ID" value="XM_064852308.1"/>
</dbReference>